<dbReference type="EMBL" id="UINC01055962">
    <property type="protein sequence ID" value="SVB75445.1"/>
    <property type="molecule type" value="Genomic_DNA"/>
</dbReference>
<dbReference type="AlphaFoldDB" id="A0A382GL10"/>
<protein>
    <submittedName>
        <fullName evidence="1">Uncharacterized protein</fullName>
    </submittedName>
</protein>
<gene>
    <name evidence="1" type="ORF">METZ01_LOCUS228299</name>
</gene>
<reference evidence="1" key="1">
    <citation type="submission" date="2018-05" db="EMBL/GenBank/DDBJ databases">
        <authorList>
            <person name="Lanie J.A."/>
            <person name="Ng W.-L."/>
            <person name="Kazmierczak K.M."/>
            <person name="Andrzejewski T.M."/>
            <person name="Davidsen T.M."/>
            <person name="Wayne K.J."/>
            <person name="Tettelin H."/>
            <person name="Glass J.I."/>
            <person name="Rusch D."/>
            <person name="Podicherti R."/>
            <person name="Tsui H.-C.T."/>
            <person name="Winkler M.E."/>
        </authorList>
    </citation>
    <scope>NUCLEOTIDE SEQUENCE</scope>
</reference>
<sequence>MHYGHNDWQPHNSCHFHLTHGFRYCLSVWDDSTGSMAEDVFGQGFLDFDLFG</sequence>
<accession>A0A382GL10</accession>
<name>A0A382GL10_9ZZZZ</name>
<evidence type="ECO:0000313" key="1">
    <source>
        <dbReference type="EMBL" id="SVB75445.1"/>
    </source>
</evidence>
<organism evidence="1">
    <name type="scientific">marine metagenome</name>
    <dbReference type="NCBI Taxonomy" id="408172"/>
    <lineage>
        <taxon>unclassified sequences</taxon>
        <taxon>metagenomes</taxon>
        <taxon>ecological metagenomes</taxon>
    </lineage>
</organism>
<proteinExistence type="predicted"/>